<comment type="caution">
    <text evidence="1">The sequence shown here is derived from an EMBL/GenBank/DDBJ whole genome shotgun (WGS) entry which is preliminary data.</text>
</comment>
<gene>
    <name evidence="1" type="ORF">A2U01_0009818</name>
</gene>
<reference evidence="1 2" key="1">
    <citation type="journal article" date="2018" name="Front. Plant Sci.">
        <title>Red Clover (Trifolium pratense) and Zigzag Clover (T. medium) - A Picture of Genomic Similarities and Differences.</title>
        <authorList>
            <person name="Dluhosova J."/>
            <person name="Istvanek J."/>
            <person name="Nedelnik J."/>
            <person name="Repkova J."/>
        </authorList>
    </citation>
    <scope>NUCLEOTIDE SEQUENCE [LARGE SCALE GENOMIC DNA]</scope>
    <source>
        <strain evidence="2">cv. 10/8</strain>
        <tissue evidence="1">Leaf</tissue>
    </source>
</reference>
<keyword evidence="2" id="KW-1185">Reference proteome</keyword>
<dbReference type="AlphaFoldDB" id="A0A392MP87"/>
<feature type="non-terminal residue" evidence="1">
    <location>
        <position position="1"/>
    </location>
</feature>
<evidence type="ECO:0000313" key="1">
    <source>
        <dbReference type="EMBL" id="MCH88925.1"/>
    </source>
</evidence>
<sequence length="56" mass="5521">GCDGVGGVSEVSSDVEEWLGFGRGAVEDGEGVAGADEMGAHGLAHYSGADPTEARV</sequence>
<name>A0A392MP87_9FABA</name>
<protein>
    <submittedName>
        <fullName evidence="1">Uncharacterized protein</fullName>
    </submittedName>
</protein>
<dbReference type="EMBL" id="LXQA010015119">
    <property type="protein sequence ID" value="MCH88925.1"/>
    <property type="molecule type" value="Genomic_DNA"/>
</dbReference>
<proteinExistence type="predicted"/>
<organism evidence="1 2">
    <name type="scientific">Trifolium medium</name>
    <dbReference type="NCBI Taxonomy" id="97028"/>
    <lineage>
        <taxon>Eukaryota</taxon>
        <taxon>Viridiplantae</taxon>
        <taxon>Streptophyta</taxon>
        <taxon>Embryophyta</taxon>
        <taxon>Tracheophyta</taxon>
        <taxon>Spermatophyta</taxon>
        <taxon>Magnoliopsida</taxon>
        <taxon>eudicotyledons</taxon>
        <taxon>Gunneridae</taxon>
        <taxon>Pentapetalae</taxon>
        <taxon>rosids</taxon>
        <taxon>fabids</taxon>
        <taxon>Fabales</taxon>
        <taxon>Fabaceae</taxon>
        <taxon>Papilionoideae</taxon>
        <taxon>50 kb inversion clade</taxon>
        <taxon>NPAAA clade</taxon>
        <taxon>Hologalegina</taxon>
        <taxon>IRL clade</taxon>
        <taxon>Trifolieae</taxon>
        <taxon>Trifolium</taxon>
    </lineage>
</organism>
<accession>A0A392MP87</accession>
<dbReference type="Proteomes" id="UP000265520">
    <property type="component" value="Unassembled WGS sequence"/>
</dbReference>
<evidence type="ECO:0000313" key="2">
    <source>
        <dbReference type="Proteomes" id="UP000265520"/>
    </source>
</evidence>